<accession>A0A5D8QE71</accession>
<evidence type="ECO:0000313" key="1">
    <source>
        <dbReference type="EMBL" id="TZE81823.1"/>
    </source>
</evidence>
<reference evidence="1 2" key="1">
    <citation type="submission" date="2019-08" db="EMBL/GenBank/DDBJ databases">
        <title>Calorimonas adulescens gen. nov., sp. nov., an anaerobic thermophilic bacterium from Sakhalin hot spring.</title>
        <authorList>
            <person name="Khomyakova M.A."/>
            <person name="Merkel A.Y."/>
            <person name="Novikov A."/>
            <person name="Bonch-Osmolovskaya E.A."/>
            <person name="Slobodkin A.I."/>
        </authorList>
    </citation>
    <scope>NUCLEOTIDE SEQUENCE [LARGE SCALE GENOMIC DNA]</scope>
    <source>
        <strain evidence="1 2">A05MB</strain>
    </source>
</reference>
<organism evidence="1 2">
    <name type="scientific">Calorimonas adulescens</name>
    <dbReference type="NCBI Taxonomy" id="2606906"/>
    <lineage>
        <taxon>Bacteria</taxon>
        <taxon>Bacillati</taxon>
        <taxon>Bacillota</taxon>
        <taxon>Clostridia</taxon>
        <taxon>Thermoanaerobacterales</taxon>
        <taxon>Thermoanaerobacteraceae</taxon>
        <taxon>Calorimonas</taxon>
    </lineage>
</organism>
<evidence type="ECO:0000313" key="2">
    <source>
        <dbReference type="Proteomes" id="UP000322976"/>
    </source>
</evidence>
<comment type="caution">
    <text evidence="1">The sequence shown here is derived from an EMBL/GenBank/DDBJ whole genome shotgun (WGS) entry which is preliminary data.</text>
</comment>
<dbReference type="Proteomes" id="UP000322976">
    <property type="component" value="Unassembled WGS sequence"/>
</dbReference>
<keyword evidence="2" id="KW-1185">Reference proteome</keyword>
<gene>
    <name evidence="1" type="ORF">FWJ32_07545</name>
</gene>
<sequence length="73" mass="8666">MDKNNLPGILNELGEKIKGDKILSEIYDNYNYFAEIEELDDRYRCGLKIIEIYLRLKDICKKFNFDIDLGNNM</sequence>
<dbReference type="AlphaFoldDB" id="A0A5D8QE71"/>
<protein>
    <submittedName>
        <fullName evidence="1">Uncharacterized protein</fullName>
    </submittedName>
</protein>
<name>A0A5D8QE71_9THEO</name>
<dbReference type="RefSeq" id="WP_149545349.1">
    <property type="nucleotide sequence ID" value="NZ_VTPS01000010.1"/>
</dbReference>
<proteinExistence type="predicted"/>
<dbReference type="EMBL" id="VTPS01000010">
    <property type="protein sequence ID" value="TZE81823.1"/>
    <property type="molecule type" value="Genomic_DNA"/>
</dbReference>